<reference evidence="4 5" key="1">
    <citation type="journal article" date="2025" name="Microbiol. Resour. Announc.">
        <title>Draft genome sequences for Neonectria magnoliae and Neonectria punicea, canker pathogens of Liriodendron tulipifera and Acer saccharum in West Virginia.</title>
        <authorList>
            <person name="Petronek H.M."/>
            <person name="Kasson M.T."/>
            <person name="Metheny A.M."/>
            <person name="Stauder C.M."/>
            <person name="Lovett B."/>
            <person name="Lynch S.C."/>
            <person name="Garnas J.R."/>
            <person name="Kasson L.R."/>
            <person name="Stajich J.E."/>
        </authorList>
    </citation>
    <scope>NUCLEOTIDE SEQUENCE [LARGE SCALE GENOMIC DNA]</scope>
    <source>
        <strain evidence="4 5">NRRL 64653</strain>
    </source>
</reference>
<proteinExistence type="inferred from homology"/>
<sequence length="367" mass="39636">MAEQTVLVTGANGYVGLHVVNQCLVKGWDVVGMVRSEKAANRLRSFFPAAMESSQLSVAFVTDISTPEHFKPAFNVEGHSQVTAVINTASPLINNPQDIRREVLDPAIQSATALLEAVQRFGPSVRRVVHTGSCGAVLDPVAGLAPGKTYTAEDWNPVTYEGAVEGGPGLAYLGSKVLAERALWAWMADHEVATFDLVSIAPAGLIGPHYFGALEGKETLDLEHLNLSSQMLWVLISPTATRTSFSEPFHLGCWADVRDAAAAQVAAVATPAAGGKRLLCAQRCHWQLVRDASRRAMPELKDRMDVGTPGAFEAARDTTYDIDGSAFTKVLGLEYTPIETAVRDTYVQLVEAETKPKEELEVGRYKM</sequence>
<evidence type="ECO:0000313" key="5">
    <source>
        <dbReference type="Proteomes" id="UP001498476"/>
    </source>
</evidence>
<protein>
    <recommendedName>
        <fullName evidence="3">NAD-dependent epimerase/dehydratase domain-containing protein</fullName>
    </recommendedName>
</protein>
<organism evidence="4 5">
    <name type="scientific">Neonectria punicea</name>
    <dbReference type="NCBI Taxonomy" id="979145"/>
    <lineage>
        <taxon>Eukaryota</taxon>
        <taxon>Fungi</taxon>
        <taxon>Dikarya</taxon>
        <taxon>Ascomycota</taxon>
        <taxon>Pezizomycotina</taxon>
        <taxon>Sordariomycetes</taxon>
        <taxon>Hypocreomycetidae</taxon>
        <taxon>Hypocreales</taxon>
        <taxon>Nectriaceae</taxon>
        <taxon>Neonectria</taxon>
    </lineage>
</organism>
<keyword evidence="1" id="KW-0560">Oxidoreductase</keyword>
<dbReference type="PANTHER" id="PTHR10366:SF564">
    <property type="entry name" value="STEROL-4-ALPHA-CARBOXYLATE 3-DEHYDROGENASE, DECARBOXYLATING"/>
    <property type="match status" value="1"/>
</dbReference>
<comment type="caution">
    <text evidence="4">The sequence shown here is derived from an EMBL/GenBank/DDBJ whole genome shotgun (WGS) entry which is preliminary data.</text>
</comment>
<accession>A0ABR1GVV9</accession>
<dbReference type="EMBL" id="JAZAVJ010000145">
    <property type="protein sequence ID" value="KAK7409605.1"/>
    <property type="molecule type" value="Genomic_DNA"/>
</dbReference>
<comment type="similarity">
    <text evidence="2">Belongs to the NAD(P)-dependent epimerase/dehydratase family. Dihydroflavonol-4-reductase subfamily.</text>
</comment>
<gene>
    <name evidence="4" type="ORF">QQX98_008200</name>
</gene>
<evidence type="ECO:0000256" key="2">
    <source>
        <dbReference type="ARBA" id="ARBA00023445"/>
    </source>
</evidence>
<dbReference type="Gene3D" id="3.40.50.720">
    <property type="entry name" value="NAD(P)-binding Rossmann-like Domain"/>
    <property type="match status" value="1"/>
</dbReference>
<dbReference type="InterPro" id="IPR036291">
    <property type="entry name" value="NAD(P)-bd_dom_sf"/>
</dbReference>
<dbReference type="Proteomes" id="UP001498476">
    <property type="component" value="Unassembled WGS sequence"/>
</dbReference>
<evidence type="ECO:0000259" key="3">
    <source>
        <dbReference type="Pfam" id="PF01370"/>
    </source>
</evidence>
<dbReference type="InterPro" id="IPR050425">
    <property type="entry name" value="NAD(P)_dehydrat-like"/>
</dbReference>
<evidence type="ECO:0000256" key="1">
    <source>
        <dbReference type="ARBA" id="ARBA00023002"/>
    </source>
</evidence>
<dbReference type="SUPFAM" id="SSF51735">
    <property type="entry name" value="NAD(P)-binding Rossmann-fold domains"/>
    <property type="match status" value="1"/>
</dbReference>
<dbReference type="PANTHER" id="PTHR10366">
    <property type="entry name" value="NAD DEPENDENT EPIMERASE/DEHYDRATASE"/>
    <property type="match status" value="1"/>
</dbReference>
<dbReference type="InterPro" id="IPR001509">
    <property type="entry name" value="Epimerase_deHydtase"/>
</dbReference>
<evidence type="ECO:0000313" key="4">
    <source>
        <dbReference type="EMBL" id="KAK7409605.1"/>
    </source>
</evidence>
<keyword evidence="5" id="KW-1185">Reference proteome</keyword>
<feature type="domain" description="NAD-dependent epimerase/dehydratase" evidence="3">
    <location>
        <begin position="6"/>
        <end position="213"/>
    </location>
</feature>
<dbReference type="Pfam" id="PF01370">
    <property type="entry name" value="Epimerase"/>
    <property type="match status" value="1"/>
</dbReference>
<name>A0ABR1GVV9_9HYPO</name>